<evidence type="ECO:0000313" key="10">
    <source>
        <dbReference type="Proteomes" id="UP000245320"/>
    </source>
</evidence>
<dbReference type="RefSeq" id="XP_004327289.1">
    <property type="nucleotide sequence ID" value="XM_004327241.2"/>
</dbReference>
<accession>A0A2U3V8G5</accession>
<dbReference type="PANTHER" id="PTHR19441:SF44">
    <property type="entry name" value="ANTILEUKOPROTEINASE"/>
    <property type="match status" value="1"/>
</dbReference>
<comment type="subcellular location">
    <subcellularLocation>
        <location evidence="1">Secreted</location>
    </subcellularLocation>
</comment>
<dbReference type="GO" id="GO:0045087">
    <property type="term" value="P:innate immune response"/>
    <property type="evidence" value="ECO:0007669"/>
    <property type="project" value="TreeGrafter"/>
</dbReference>
<keyword evidence="6" id="KW-0044">Antibiotic</keyword>
<protein>
    <submittedName>
        <fullName evidence="11">Antileukoproteinase-like</fullName>
    </submittedName>
</protein>
<dbReference type="SUPFAM" id="SSF57256">
    <property type="entry name" value="Elafin-like"/>
    <property type="match status" value="1"/>
</dbReference>
<dbReference type="InterPro" id="IPR008197">
    <property type="entry name" value="WAP_dom"/>
</dbReference>
<gene>
    <name evidence="11" type="primary">LOC101327741</name>
</gene>
<dbReference type="OrthoDB" id="4473401at2759"/>
<dbReference type="GO" id="GO:0004867">
    <property type="term" value="F:serine-type endopeptidase inhibitor activity"/>
    <property type="evidence" value="ECO:0007669"/>
    <property type="project" value="TreeGrafter"/>
</dbReference>
<organism evidence="10 11">
    <name type="scientific">Tursiops truncatus</name>
    <name type="common">Atlantic bottle-nosed dolphin</name>
    <name type="synonym">Delphinus truncatus</name>
    <dbReference type="NCBI Taxonomy" id="9739"/>
    <lineage>
        <taxon>Eukaryota</taxon>
        <taxon>Metazoa</taxon>
        <taxon>Chordata</taxon>
        <taxon>Craniata</taxon>
        <taxon>Vertebrata</taxon>
        <taxon>Euteleostomi</taxon>
        <taxon>Mammalia</taxon>
        <taxon>Eutheria</taxon>
        <taxon>Laurasiatheria</taxon>
        <taxon>Artiodactyla</taxon>
        <taxon>Whippomorpha</taxon>
        <taxon>Cetacea</taxon>
        <taxon>Odontoceti</taxon>
        <taxon>Delphinidae</taxon>
        <taxon>Tursiops</taxon>
    </lineage>
</organism>
<keyword evidence="4" id="KW-0646">Protease inhibitor</keyword>
<dbReference type="Gene3D" id="4.10.75.10">
    <property type="entry name" value="Elafin-like"/>
    <property type="match status" value="1"/>
</dbReference>
<dbReference type="InterPro" id="IPR050514">
    <property type="entry name" value="WAP_four-disulfide_core"/>
</dbReference>
<dbReference type="PROSITE" id="PS51390">
    <property type="entry name" value="WAP"/>
    <property type="match status" value="1"/>
</dbReference>
<evidence type="ECO:0000256" key="6">
    <source>
        <dbReference type="ARBA" id="ARBA00023022"/>
    </source>
</evidence>
<dbReference type="FunFam" id="4.10.75.10:FF:000001">
    <property type="entry name" value="Anosmin 1"/>
    <property type="match status" value="1"/>
</dbReference>
<dbReference type="InParanoid" id="A0A2U3V8G5"/>
<dbReference type="AlphaFoldDB" id="A0A2U3V8G5"/>
<dbReference type="PRINTS" id="PR00003">
    <property type="entry name" value="4DISULPHCORE"/>
</dbReference>
<name>A0A2U3V8G5_TURTR</name>
<feature type="domain" description="WAP" evidence="9">
    <location>
        <begin position="29"/>
        <end position="77"/>
    </location>
</feature>
<keyword evidence="5 8" id="KW-0732">Signal</keyword>
<evidence type="ECO:0000256" key="5">
    <source>
        <dbReference type="ARBA" id="ARBA00022729"/>
    </source>
</evidence>
<dbReference type="SMART" id="SM00217">
    <property type="entry name" value="WAP"/>
    <property type="match status" value="1"/>
</dbReference>
<feature type="signal peptide" evidence="8">
    <location>
        <begin position="1"/>
        <end position="25"/>
    </location>
</feature>
<dbReference type="InterPro" id="IPR036645">
    <property type="entry name" value="Elafin-like_sf"/>
</dbReference>
<keyword evidence="2" id="KW-0964">Secreted</keyword>
<evidence type="ECO:0000256" key="4">
    <source>
        <dbReference type="ARBA" id="ARBA00022690"/>
    </source>
</evidence>
<dbReference type="Proteomes" id="UP000245320">
    <property type="component" value="Chromosome 15"/>
</dbReference>
<keyword evidence="7" id="KW-1015">Disulfide bond</keyword>
<dbReference type="PANTHER" id="PTHR19441">
    <property type="entry name" value="WHEY ACDIC PROTEIN WAP"/>
    <property type="match status" value="1"/>
</dbReference>
<evidence type="ECO:0000256" key="8">
    <source>
        <dbReference type="SAM" id="SignalP"/>
    </source>
</evidence>
<reference evidence="11" key="1">
    <citation type="submission" date="2025-08" db="UniProtKB">
        <authorList>
            <consortium name="RefSeq"/>
        </authorList>
    </citation>
    <scope>IDENTIFICATION</scope>
    <source>
        <tissue evidence="11">Spleen</tissue>
    </source>
</reference>
<keyword evidence="3" id="KW-0929">Antimicrobial</keyword>
<evidence type="ECO:0000256" key="1">
    <source>
        <dbReference type="ARBA" id="ARBA00004613"/>
    </source>
</evidence>
<dbReference type="GO" id="GO:0019731">
    <property type="term" value="P:antibacterial humoral response"/>
    <property type="evidence" value="ECO:0007669"/>
    <property type="project" value="TreeGrafter"/>
</dbReference>
<feature type="chain" id="PRO_5015446157" evidence="8">
    <location>
        <begin position="26"/>
        <end position="93"/>
    </location>
</feature>
<dbReference type="Pfam" id="PF00095">
    <property type="entry name" value="WAP"/>
    <property type="match status" value="1"/>
</dbReference>
<dbReference type="CDD" id="cd00199">
    <property type="entry name" value="WAP"/>
    <property type="match status" value="1"/>
</dbReference>
<dbReference type="GO" id="GO:0005615">
    <property type="term" value="C:extracellular space"/>
    <property type="evidence" value="ECO:0007669"/>
    <property type="project" value="TreeGrafter"/>
</dbReference>
<sequence length="93" mass="10535">MKPSSLTVFLVIFAFGFLTPWVVEGGFQERCKPGACPFLRPRKCIGHEPSECWNDWQCPRRQKCCSNGCGRECMDPVFAEDSELNVPAPFAYN</sequence>
<keyword evidence="10" id="KW-1185">Reference proteome</keyword>
<proteinExistence type="predicted"/>
<evidence type="ECO:0000256" key="2">
    <source>
        <dbReference type="ARBA" id="ARBA00022525"/>
    </source>
</evidence>
<evidence type="ECO:0000256" key="3">
    <source>
        <dbReference type="ARBA" id="ARBA00022529"/>
    </source>
</evidence>
<evidence type="ECO:0000259" key="9">
    <source>
        <dbReference type="PROSITE" id="PS51390"/>
    </source>
</evidence>
<evidence type="ECO:0000256" key="7">
    <source>
        <dbReference type="ARBA" id="ARBA00023157"/>
    </source>
</evidence>
<evidence type="ECO:0000313" key="11">
    <source>
        <dbReference type="RefSeq" id="XP_004327289.1"/>
    </source>
</evidence>